<feature type="region of interest" description="Disordered" evidence="1">
    <location>
        <begin position="69"/>
        <end position="88"/>
    </location>
</feature>
<proteinExistence type="predicted"/>
<sequence length="88" mass="9657">MSDLTLREQPRLLNNPAYASIALALSKDLGKLAALRNATARLERDKSIEAVEEIRKILEQCVDAEPTRQALAIPPTTNANPFDPCAEN</sequence>
<gene>
    <name evidence="2" type="ORF">LCMAC103_00060</name>
</gene>
<accession>A0A481YUV8</accession>
<evidence type="ECO:0000313" key="2">
    <source>
        <dbReference type="EMBL" id="QBK86677.1"/>
    </source>
</evidence>
<protein>
    <submittedName>
        <fullName evidence="2">Uncharacterized protein</fullName>
    </submittedName>
</protein>
<evidence type="ECO:0000256" key="1">
    <source>
        <dbReference type="SAM" id="MobiDB-lite"/>
    </source>
</evidence>
<dbReference type="EMBL" id="MK500335">
    <property type="protein sequence ID" value="QBK86677.1"/>
    <property type="molecule type" value="Genomic_DNA"/>
</dbReference>
<name>A0A481YUV8_9VIRU</name>
<organism evidence="2">
    <name type="scientific">Marseillevirus LCMAC103</name>
    <dbReference type="NCBI Taxonomy" id="2506604"/>
    <lineage>
        <taxon>Viruses</taxon>
        <taxon>Varidnaviria</taxon>
        <taxon>Bamfordvirae</taxon>
        <taxon>Nucleocytoviricota</taxon>
        <taxon>Megaviricetes</taxon>
        <taxon>Pimascovirales</taxon>
        <taxon>Pimascovirales incertae sedis</taxon>
        <taxon>Marseilleviridae</taxon>
    </lineage>
</organism>
<reference evidence="2" key="1">
    <citation type="journal article" date="2019" name="MBio">
        <title>Virus Genomes from Deep Sea Sediments Expand the Ocean Megavirome and Support Independent Origins of Viral Gigantism.</title>
        <authorList>
            <person name="Backstrom D."/>
            <person name="Yutin N."/>
            <person name="Jorgensen S.L."/>
            <person name="Dharamshi J."/>
            <person name="Homa F."/>
            <person name="Zaremba-Niedwiedzka K."/>
            <person name="Spang A."/>
            <person name="Wolf Y.I."/>
            <person name="Koonin E.V."/>
            <person name="Ettema T.J."/>
        </authorList>
    </citation>
    <scope>NUCLEOTIDE SEQUENCE</scope>
</reference>